<dbReference type="Gene3D" id="3.30.230.10">
    <property type="match status" value="1"/>
</dbReference>
<dbReference type="GO" id="GO:0005737">
    <property type="term" value="C:cytoplasm"/>
    <property type="evidence" value="ECO:0007669"/>
    <property type="project" value="UniProtKB-SubCell"/>
</dbReference>
<dbReference type="InterPro" id="IPR013750">
    <property type="entry name" value="GHMP_kinase_C_dom"/>
</dbReference>
<evidence type="ECO:0000256" key="6">
    <source>
        <dbReference type="ARBA" id="ARBA00022679"/>
    </source>
</evidence>
<evidence type="ECO:0000259" key="15">
    <source>
        <dbReference type="Pfam" id="PF08544"/>
    </source>
</evidence>
<protein>
    <recommendedName>
        <fullName evidence="4 13">Homoserine kinase</fullName>
        <shortName evidence="13">HK</shortName>
        <shortName evidence="13">HSK</shortName>
        <ecNumber evidence="3 13">2.7.1.39</ecNumber>
    </recommendedName>
</protein>
<evidence type="ECO:0000256" key="5">
    <source>
        <dbReference type="ARBA" id="ARBA00022605"/>
    </source>
</evidence>
<accession>A0A431WL44</accession>
<evidence type="ECO:0000256" key="3">
    <source>
        <dbReference type="ARBA" id="ARBA00012078"/>
    </source>
</evidence>
<dbReference type="Pfam" id="PF00288">
    <property type="entry name" value="GHMP_kinases_N"/>
    <property type="match status" value="1"/>
</dbReference>
<keyword evidence="7 13" id="KW-0791">Threonine biosynthesis</keyword>
<evidence type="ECO:0000256" key="8">
    <source>
        <dbReference type="ARBA" id="ARBA00022741"/>
    </source>
</evidence>
<evidence type="ECO:0000256" key="1">
    <source>
        <dbReference type="ARBA" id="ARBA00005015"/>
    </source>
</evidence>
<dbReference type="EMBL" id="RXNT01000001">
    <property type="protein sequence ID" value="RTR36064.1"/>
    <property type="molecule type" value="Genomic_DNA"/>
</dbReference>
<comment type="caution">
    <text evidence="16">The sequence shown here is derived from an EMBL/GenBank/DDBJ whole genome shotgun (WGS) entry which is preliminary data.</text>
</comment>
<dbReference type="InterPro" id="IPR014721">
    <property type="entry name" value="Ribsml_uS5_D2-typ_fold_subgr"/>
</dbReference>
<dbReference type="GO" id="GO:0004413">
    <property type="term" value="F:homoserine kinase activity"/>
    <property type="evidence" value="ECO:0007669"/>
    <property type="project" value="UniProtKB-UniRule"/>
</dbReference>
<dbReference type="UniPathway" id="UPA00050">
    <property type="reaction ID" value="UER00064"/>
</dbReference>
<dbReference type="GO" id="GO:0005524">
    <property type="term" value="F:ATP binding"/>
    <property type="evidence" value="ECO:0007669"/>
    <property type="project" value="UniProtKB-UniRule"/>
</dbReference>
<evidence type="ECO:0000256" key="2">
    <source>
        <dbReference type="ARBA" id="ARBA00007370"/>
    </source>
</evidence>
<comment type="function">
    <text evidence="12 13">Catalyzes the ATP-dependent phosphorylation of L-homoserine to L-homoserine phosphate.</text>
</comment>
<dbReference type="AlphaFoldDB" id="A0A431WL44"/>
<dbReference type="PRINTS" id="PR00958">
    <property type="entry name" value="HOMSERKINASE"/>
</dbReference>
<dbReference type="PIRSF" id="PIRSF000676">
    <property type="entry name" value="Homoser_kin"/>
    <property type="match status" value="1"/>
</dbReference>
<keyword evidence="5 13" id="KW-0028">Amino-acid biosynthesis</keyword>
<dbReference type="NCBIfam" id="TIGR00191">
    <property type="entry name" value="thrB"/>
    <property type="match status" value="1"/>
</dbReference>
<dbReference type="InterPro" id="IPR006204">
    <property type="entry name" value="GHMP_kinase_N_dom"/>
</dbReference>
<dbReference type="InterPro" id="IPR000870">
    <property type="entry name" value="Homoserine_kinase"/>
</dbReference>
<evidence type="ECO:0000256" key="11">
    <source>
        <dbReference type="ARBA" id="ARBA00049375"/>
    </source>
</evidence>
<dbReference type="InterPro" id="IPR036554">
    <property type="entry name" value="GHMP_kinase_C_sf"/>
</dbReference>
<feature type="domain" description="GHMP kinase C-terminal" evidence="15">
    <location>
        <begin position="204"/>
        <end position="279"/>
    </location>
</feature>
<organism evidence="16 17">
    <name type="scientific">Bacillus yapensis</name>
    <dbReference type="NCBI Taxonomy" id="2492960"/>
    <lineage>
        <taxon>Bacteria</taxon>
        <taxon>Bacillati</taxon>
        <taxon>Bacillota</taxon>
        <taxon>Bacilli</taxon>
        <taxon>Bacillales</taxon>
        <taxon>Bacillaceae</taxon>
        <taxon>Bacillus</taxon>
    </lineage>
</organism>
<evidence type="ECO:0000256" key="10">
    <source>
        <dbReference type="ARBA" id="ARBA00022840"/>
    </source>
</evidence>
<dbReference type="Gene3D" id="3.30.70.890">
    <property type="entry name" value="GHMP kinase, C-terminal domain"/>
    <property type="match status" value="1"/>
</dbReference>
<keyword evidence="13" id="KW-0963">Cytoplasm</keyword>
<evidence type="ECO:0000256" key="13">
    <source>
        <dbReference type="HAMAP-Rule" id="MF_00384"/>
    </source>
</evidence>
<dbReference type="SUPFAM" id="SSF54211">
    <property type="entry name" value="Ribosomal protein S5 domain 2-like"/>
    <property type="match status" value="1"/>
</dbReference>
<dbReference type="InterPro" id="IPR020568">
    <property type="entry name" value="Ribosomal_Su5_D2-typ_SF"/>
</dbReference>
<dbReference type="Proteomes" id="UP000271374">
    <property type="component" value="Unassembled WGS sequence"/>
</dbReference>
<evidence type="ECO:0000313" key="16">
    <source>
        <dbReference type="EMBL" id="RTR36064.1"/>
    </source>
</evidence>
<keyword evidence="8 13" id="KW-0547">Nucleotide-binding</keyword>
<comment type="pathway">
    <text evidence="1 13">Amino-acid biosynthesis; L-threonine biosynthesis; L-threonine from L-aspartate: step 4/5.</text>
</comment>
<sequence>MKEGDMLTIQVPGSTANLGPGFDSMGLALNLYLRLEVEKSDNWKIVMESEELEIFPKDETNYIVQVALQTAAKYQKTLPSCTIKMSSEIPLARGLGSSAAAIIAGIELADAVGELNLTLDEKFLIAAELEGHPDNVGASLFGGLVIGSQREAGVDAVVCRDLQFDLVAVVPKEELLTKDSRNVLPLELPFADAVRAGAVGNVLVAALLREDYFLAGKMMRQDLYHQPYRKKLVPHLQEIEDVAYDAGAFGVALSGAGPTVLCFCEKGRGEGLKEKLEDYHPEMAFYQLRIDQAGSSVQIQKYV</sequence>
<dbReference type="EC" id="2.7.1.39" evidence="3 13"/>
<proteinExistence type="inferred from homology"/>
<dbReference type="PROSITE" id="PS00627">
    <property type="entry name" value="GHMP_KINASES_ATP"/>
    <property type="match status" value="1"/>
</dbReference>
<keyword evidence="10 13" id="KW-0067">ATP-binding</keyword>
<dbReference type="HAMAP" id="MF_00384">
    <property type="entry name" value="Homoser_kinase"/>
    <property type="match status" value="1"/>
</dbReference>
<comment type="similarity">
    <text evidence="2 13">Belongs to the GHMP kinase family. Homoserine kinase subfamily.</text>
</comment>
<dbReference type="RefSeq" id="WP_126405271.1">
    <property type="nucleotide sequence ID" value="NZ_RXNT01000001.1"/>
</dbReference>
<dbReference type="Pfam" id="PF08544">
    <property type="entry name" value="GHMP_kinases_C"/>
    <property type="match status" value="1"/>
</dbReference>
<evidence type="ECO:0000256" key="12">
    <source>
        <dbReference type="ARBA" id="ARBA00049954"/>
    </source>
</evidence>
<keyword evidence="17" id="KW-1185">Reference proteome</keyword>
<evidence type="ECO:0000259" key="14">
    <source>
        <dbReference type="Pfam" id="PF00288"/>
    </source>
</evidence>
<keyword evidence="9 13" id="KW-0418">Kinase</keyword>
<comment type="subcellular location">
    <subcellularLocation>
        <location evidence="13">Cytoplasm</location>
    </subcellularLocation>
</comment>
<evidence type="ECO:0000313" key="17">
    <source>
        <dbReference type="Proteomes" id="UP000271374"/>
    </source>
</evidence>
<keyword evidence="6 13" id="KW-0808">Transferase</keyword>
<dbReference type="InterPro" id="IPR006203">
    <property type="entry name" value="GHMP_knse_ATP-bd_CS"/>
</dbReference>
<name>A0A431WL44_9BACI</name>
<feature type="binding site" evidence="13">
    <location>
        <begin position="90"/>
        <end position="100"/>
    </location>
    <ligand>
        <name>ATP</name>
        <dbReference type="ChEBI" id="CHEBI:30616"/>
    </ligand>
</feature>
<evidence type="ECO:0000256" key="4">
    <source>
        <dbReference type="ARBA" id="ARBA00017858"/>
    </source>
</evidence>
<dbReference type="SUPFAM" id="SSF55060">
    <property type="entry name" value="GHMP Kinase, C-terminal domain"/>
    <property type="match status" value="1"/>
</dbReference>
<gene>
    <name evidence="13" type="primary">thrB</name>
    <name evidence="16" type="ORF">EKG37_00455</name>
</gene>
<dbReference type="PANTHER" id="PTHR20861:SF1">
    <property type="entry name" value="HOMOSERINE KINASE"/>
    <property type="match status" value="1"/>
</dbReference>
<evidence type="ECO:0000256" key="9">
    <source>
        <dbReference type="ARBA" id="ARBA00022777"/>
    </source>
</evidence>
<dbReference type="PANTHER" id="PTHR20861">
    <property type="entry name" value="HOMOSERINE/4-DIPHOSPHOCYTIDYL-2-C-METHYL-D-ERYTHRITOL KINASE"/>
    <property type="match status" value="1"/>
</dbReference>
<reference evidence="16 17" key="1">
    <citation type="submission" date="2018-12" db="EMBL/GenBank/DDBJ databases">
        <title>Bacillus yapensis draft genome sequence.</title>
        <authorList>
            <person name="Yu L."/>
            <person name="Xu X."/>
            <person name="Tang X."/>
        </authorList>
    </citation>
    <scope>NUCLEOTIDE SEQUENCE [LARGE SCALE GENOMIC DNA]</scope>
    <source>
        <strain evidence="16 17">XXST-01</strain>
    </source>
</reference>
<feature type="domain" description="GHMP kinase N-terminal" evidence="14">
    <location>
        <begin position="61"/>
        <end position="143"/>
    </location>
</feature>
<dbReference type="GO" id="GO:0009088">
    <property type="term" value="P:threonine biosynthetic process"/>
    <property type="evidence" value="ECO:0007669"/>
    <property type="project" value="UniProtKB-UniRule"/>
</dbReference>
<dbReference type="OrthoDB" id="9769912at2"/>
<evidence type="ECO:0000256" key="7">
    <source>
        <dbReference type="ARBA" id="ARBA00022697"/>
    </source>
</evidence>
<comment type="catalytic activity">
    <reaction evidence="11 13">
        <text>L-homoserine + ATP = O-phospho-L-homoserine + ADP + H(+)</text>
        <dbReference type="Rhea" id="RHEA:13985"/>
        <dbReference type="ChEBI" id="CHEBI:15378"/>
        <dbReference type="ChEBI" id="CHEBI:30616"/>
        <dbReference type="ChEBI" id="CHEBI:57476"/>
        <dbReference type="ChEBI" id="CHEBI:57590"/>
        <dbReference type="ChEBI" id="CHEBI:456216"/>
        <dbReference type="EC" id="2.7.1.39"/>
    </reaction>
</comment>